<dbReference type="VEuPathDB" id="VectorBase:AMEC012273"/>
<evidence type="ECO:0000256" key="1">
    <source>
        <dbReference type="SAM" id="MobiDB-lite"/>
    </source>
</evidence>
<evidence type="ECO:0000313" key="3">
    <source>
        <dbReference type="Proteomes" id="UP000075902"/>
    </source>
</evidence>
<protein>
    <submittedName>
        <fullName evidence="2">Uncharacterized protein</fullName>
    </submittedName>
</protein>
<feature type="region of interest" description="Disordered" evidence="1">
    <location>
        <begin position="1"/>
        <end position="30"/>
    </location>
</feature>
<name>A0A182U1N4_9DIPT</name>
<feature type="compositionally biased region" description="Basic and acidic residues" evidence="1">
    <location>
        <begin position="11"/>
        <end position="22"/>
    </location>
</feature>
<feature type="region of interest" description="Disordered" evidence="1">
    <location>
        <begin position="86"/>
        <end position="119"/>
    </location>
</feature>
<evidence type="ECO:0000313" key="2">
    <source>
        <dbReference type="EnsemblMetazoa" id="AMEC012273-PA"/>
    </source>
</evidence>
<sequence>MQDIMNIARWHRTEPIGTEPERRRRTRAASPDFPRCIETKAKILICTTASFANPSGVVRRKRNRSRTVRELVRETTRRLGSLGALRREPNSLGSRPSGVCSAPSARAVVGSRANPVPNL</sequence>
<reference evidence="2" key="2">
    <citation type="submission" date="2020-05" db="UniProtKB">
        <authorList>
            <consortium name="EnsemblMetazoa"/>
        </authorList>
    </citation>
    <scope>IDENTIFICATION</scope>
    <source>
        <strain evidence="2">CM1001059</strain>
    </source>
</reference>
<dbReference type="AlphaFoldDB" id="A0A182U1N4"/>
<dbReference type="Proteomes" id="UP000075902">
    <property type="component" value="Unassembled WGS sequence"/>
</dbReference>
<dbReference type="EnsemblMetazoa" id="AMEC012273-RA">
    <property type="protein sequence ID" value="AMEC012273-PA"/>
    <property type="gene ID" value="AMEC012273"/>
</dbReference>
<keyword evidence="3" id="KW-1185">Reference proteome</keyword>
<organism evidence="2 3">
    <name type="scientific">Anopheles melas</name>
    <dbReference type="NCBI Taxonomy" id="34690"/>
    <lineage>
        <taxon>Eukaryota</taxon>
        <taxon>Metazoa</taxon>
        <taxon>Ecdysozoa</taxon>
        <taxon>Arthropoda</taxon>
        <taxon>Hexapoda</taxon>
        <taxon>Insecta</taxon>
        <taxon>Pterygota</taxon>
        <taxon>Neoptera</taxon>
        <taxon>Endopterygota</taxon>
        <taxon>Diptera</taxon>
        <taxon>Nematocera</taxon>
        <taxon>Culicoidea</taxon>
        <taxon>Culicidae</taxon>
        <taxon>Anophelinae</taxon>
        <taxon>Anopheles</taxon>
    </lineage>
</organism>
<proteinExistence type="predicted"/>
<accession>A0A182U1N4</accession>
<reference evidence="3" key="1">
    <citation type="submission" date="2014-01" db="EMBL/GenBank/DDBJ databases">
        <title>The Genome Sequence of Anopheles melas CM1001059_A (V2).</title>
        <authorList>
            <consortium name="The Broad Institute Genomics Platform"/>
            <person name="Neafsey D.E."/>
            <person name="Besansky N."/>
            <person name="Howell P."/>
            <person name="Walton C."/>
            <person name="Young S.K."/>
            <person name="Zeng Q."/>
            <person name="Gargeya S."/>
            <person name="Fitzgerald M."/>
            <person name="Haas B."/>
            <person name="Abouelleil A."/>
            <person name="Allen A.W."/>
            <person name="Alvarado L."/>
            <person name="Arachchi H.M."/>
            <person name="Berlin A.M."/>
            <person name="Chapman S.B."/>
            <person name="Gainer-Dewar J."/>
            <person name="Goldberg J."/>
            <person name="Griggs A."/>
            <person name="Gujja S."/>
            <person name="Hansen M."/>
            <person name="Howarth C."/>
            <person name="Imamovic A."/>
            <person name="Ireland A."/>
            <person name="Larimer J."/>
            <person name="McCowan C."/>
            <person name="Murphy C."/>
            <person name="Pearson M."/>
            <person name="Poon T.W."/>
            <person name="Priest M."/>
            <person name="Roberts A."/>
            <person name="Saif S."/>
            <person name="Shea T."/>
            <person name="Sisk P."/>
            <person name="Sykes S."/>
            <person name="Wortman J."/>
            <person name="Nusbaum C."/>
            <person name="Birren B."/>
        </authorList>
    </citation>
    <scope>NUCLEOTIDE SEQUENCE [LARGE SCALE GENOMIC DNA]</scope>
    <source>
        <strain evidence="3">CM1001059</strain>
    </source>
</reference>